<dbReference type="Proteomes" id="UP000076738">
    <property type="component" value="Unassembled WGS sequence"/>
</dbReference>
<keyword evidence="2" id="KW-1185">Reference proteome</keyword>
<protein>
    <submittedName>
        <fullName evidence="1">Uncharacterized protein</fullName>
    </submittedName>
</protein>
<accession>A0A167I9F6</accession>
<dbReference type="OrthoDB" id="10387051at2759"/>
<sequence>MLLVLLLFALKVSALTPANIGPTLGQSCSWVGTAPLCKGTADSCPSGTSVVIDGNSEYAKQFYQNDWVTYEEYGSYCFFGHKVLCCDEAVYDVPCRSISG</sequence>
<organism evidence="1 2">
    <name type="scientific">Calocera viscosa (strain TUFC12733)</name>
    <dbReference type="NCBI Taxonomy" id="1330018"/>
    <lineage>
        <taxon>Eukaryota</taxon>
        <taxon>Fungi</taxon>
        <taxon>Dikarya</taxon>
        <taxon>Basidiomycota</taxon>
        <taxon>Agaricomycotina</taxon>
        <taxon>Dacrymycetes</taxon>
        <taxon>Dacrymycetales</taxon>
        <taxon>Dacrymycetaceae</taxon>
        <taxon>Calocera</taxon>
    </lineage>
</organism>
<evidence type="ECO:0000313" key="1">
    <source>
        <dbReference type="EMBL" id="KZO92422.1"/>
    </source>
</evidence>
<reference evidence="1 2" key="1">
    <citation type="journal article" date="2016" name="Mol. Biol. Evol.">
        <title>Comparative Genomics of Early-Diverging Mushroom-Forming Fungi Provides Insights into the Origins of Lignocellulose Decay Capabilities.</title>
        <authorList>
            <person name="Nagy L.G."/>
            <person name="Riley R."/>
            <person name="Tritt A."/>
            <person name="Adam C."/>
            <person name="Daum C."/>
            <person name="Floudas D."/>
            <person name="Sun H."/>
            <person name="Yadav J.S."/>
            <person name="Pangilinan J."/>
            <person name="Larsson K.H."/>
            <person name="Matsuura K."/>
            <person name="Barry K."/>
            <person name="Labutti K."/>
            <person name="Kuo R."/>
            <person name="Ohm R.A."/>
            <person name="Bhattacharya S.S."/>
            <person name="Shirouzu T."/>
            <person name="Yoshinaga Y."/>
            <person name="Martin F.M."/>
            <person name="Grigoriev I.V."/>
            <person name="Hibbett D.S."/>
        </authorList>
    </citation>
    <scope>NUCLEOTIDE SEQUENCE [LARGE SCALE GENOMIC DNA]</scope>
    <source>
        <strain evidence="1 2">TUFC12733</strain>
    </source>
</reference>
<dbReference type="EMBL" id="KV417311">
    <property type="protein sequence ID" value="KZO92422.1"/>
    <property type="molecule type" value="Genomic_DNA"/>
</dbReference>
<proteinExistence type="predicted"/>
<name>A0A167I9F6_CALVF</name>
<gene>
    <name evidence="1" type="ORF">CALVIDRAFT_310745</name>
</gene>
<dbReference type="AlphaFoldDB" id="A0A167I9F6"/>
<evidence type="ECO:0000313" key="2">
    <source>
        <dbReference type="Proteomes" id="UP000076738"/>
    </source>
</evidence>